<dbReference type="InterPro" id="IPR050396">
    <property type="entry name" value="Glycosyltr_51/Transpeptidase"/>
</dbReference>
<evidence type="ECO:0000256" key="7">
    <source>
        <dbReference type="ARBA" id="ARBA00034000"/>
    </source>
</evidence>
<dbReference type="EMBL" id="CP141614">
    <property type="protein sequence ID" value="WRP14123.1"/>
    <property type="molecule type" value="Genomic_DNA"/>
</dbReference>
<evidence type="ECO:0000256" key="3">
    <source>
        <dbReference type="ARBA" id="ARBA00022676"/>
    </source>
</evidence>
<evidence type="ECO:0000313" key="12">
    <source>
        <dbReference type="EMBL" id="WRP14123.1"/>
    </source>
</evidence>
<evidence type="ECO:0000256" key="5">
    <source>
        <dbReference type="ARBA" id="ARBA00022801"/>
    </source>
</evidence>
<evidence type="ECO:0000313" key="13">
    <source>
        <dbReference type="Proteomes" id="UP001333102"/>
    </source>
</evidence>
<dbReference type="Proteomes" id="UP001333102">
    <property type="component" value="Chromosome"/>
</dbReference>
<gene>
    <name evidence="12" type="ORF">VLY81_11930</name>
</gene>
<dbReference type="PANTHER" id="PTHR32282:SF33">
    <property type="entry name" value="PEPTIDOGLYCAN GLYCOSYLTRANSFERASE"/>
    <property type="match status" value="1"/>
</dbReference>
<keyword evidence="3" id="KW-0328">Glycosyltransferase</keyword>
<keyword evidence="2" id="KW-0645">Protease</keyword>
<evidence type="ECO:0000256" key="2">
    <source>
        <dbReference type="ARBA" id="ARBA00022670"/>
    </source>
</evidence>
<keyword evidence="5" id="KW-0378">Hydrolase</keyword>
<evidence type="ECO:0000259" key="11">
    <source>
        <dbReference type="Pfam" id="PF00912"/>
    </source>
</evidence>
<protein>
    <submittedName>
        <fullName evidence="12">PBP1A family penicillin-binding protein</fullName>
    </submittedName>
</protein>
<keyword evidence="6" id="KW-0511">Multifunctional enzyme</keyword>
<dbReference type="InterPro" id="IPR012338">
    <property type="entry name" value="Beta-lactam/transpept-like"/>
</dbReference>
<keyword evidence="13" id="KW-1185">Reference proteome</keyword>
<evidence type="ECO:0000256" key="8">
    <source>
        <dbReference type="ARBA" id="ARBA00049902"/>
    </source>
</evidence>
<dbReference type="RefSeq" id="WP_324668418.1">
    <property type="nucleotide sequence ID" value="NZ_CP141614.1"/>
</dbReference>
<dbReference type="InterPro" id="IPR001264">
    <property type="entry name" value="Glyco_trans_51"/>
</dbReference>
<dbReference type="Gene3D" id="1.10.3810.10">
    <property type="entry name" value="Biosynthetic peptidoglycan transglycosylase-like"/>
    <property type="match status" value="1"/>
</dbReference>
<dbReference type="InterPro" id="IPR001460">
    <property type="entry name" value="PCN-bd_Tpept"/>
</dbReference>
<dbReference type="PANTHER" id="PTHR32282">
    <property type="entry name" value="BINDING PROTEIN TRANSPEPTIDASE, PUTATIVE-RELATED"/>
    <property type="match status" value="1"/>
</dbReference>
<dbReference type="Pfam" id="PF00905">
    <property type="entry name" value="Transpeptidase"/>
    <property type="match status" value="1"/>
</dbReference>
<evidence type="ECO:0000256" key="9">
    <source>
        <dbReference type="SAM" id="MobiDB-lite"/>
    </source>
</evidence>
<accession>A0ABZ1BNG2</accession>
<organism evidence="12 13">
    <name type="scientific">Geochorda subterranea</name>
    <dbReference type="NCBI Taxonomy" id="3109564"/>
    <lineage>
        <taxon>Bacteria</taxon>
        <taxon>Bacillati</taxon>
        <taxon>Bacillota</taxon>
        <taxon>Limnochordia</taxon>
        <taxon>Limnochordales</taxon>
        <taxon>Geochordaceae</taxon>
        <taxon>Geochorda</taxon>
    </lineage>
</organism>
<dbReference type="SUPFAM" id="SSF56601">
    <property type="entry name" value="beta-lactamase/transpeptidase-like"/>
    <property type="match status" value="1"/>
</dbReference>
<dbReference type="NCBIfam" id="TIGR02074">
    <property type="entry name" value="PBP_1a_fam"/>
    <property type="match status" value="1"/>
</dbReference>
<name>A0ABZ1BNG2_9FIRM</name>
<dbReference type="SUPFAM" id="SSF53955">
    <property type="entry name" value="Lysozyme-like"/>
    <property type="match status" value="1"/>
</dbReference>
<feature type="region of interest" description="Disordered" evidence="9">
    <location>
        <begin position="507"/>
        <end position="526"/>
    </location>
</feature>
<dbReference type="Gene3D" id="3.40.710.10">
    <property type="entry name" value="DD-peptidase/beta-lactamase superfamily"/>
    <property type="match status" value="1"/>
</dbReference>
<evidence type="ECO:0000259" key="10">
    <source>
        <dbReference type="Pfam" id="PF00905"/>
    </source>
</evidence>
<evidence type="ECO:0000256" key="4">
    <source>
        <dbReference type="ARBA" id="ARBA00022679"/>
    </source>
</evidence>
<keyword evidence="4" id="KW-0808">Transferase</keyword>
<reference evidence="13" key="1">
    <citation type="submission" date="2023-12" db="EMBL/GenBank/DDBJ databases">
        <title>Novel isolates from deep terrestrial aquifers shed light on the physiology and ecology of the class Limnochordia.</title>
        <authorList>
            <person name="Karnachuk O.V."/>
            <person name="Lukina A.P."/>
            <person name="Avakyan M.R."/>
            <person name="Kadnikov V."/>
            <person name="Begmatov S."/>
            <person name="Beletsky A.V."/>
            <person name="Mardanov A.V."/>
            <person name="Ravin N.V."/>
        </authorList>
    </citation>
    <scope>NUCLEOTIDE SEQUENCE [LARGE SCALE GENOMIC DNA]</scope>
    <source>
        <strain evidence="13">LN</strain>
    </source>
</reference>
<feature type="domain" description="Glycosyl transferase family 51" evidence="11">
    <location>
        <begin position="52"/>
        <end position="226"/>
    </location>
</feature>
<dbReference type="InterPro" id="IPR036950">
    <property type="entry name" value="PBP_transglycosylase"/>
</dbReference>
<evidence type="ECO:0000256" key="1">
    <source>
        <dbReference type="ARBA" id="ARBA00022645"/>
    </source>
</evidence>
<comment type="catalytic activity">
    <reaction evidence="8">
        <text>[GlcNAc-(1-&gt;4)-Mur2Ac(oyl-L-Ala-gamma-D-Glu-L-Lys-D-Ala-D-Ala)](n)-di-trans,octa-cis-undecaprenyl diphosphate + beta-D-GlcNAc-(1-&gt;4)-Mur2Ac(oyl-L-Ala-gamma-D-Glu-L-Lys-D-Ala-D-Ala)-di-trans,octa-cis-undecaprenyl diphosphate = [GlcNAc-(1-&gt;4)-Mur2Ac(oyl-L-Ala-gamma-D-Glu-L-Lys-D-Ala-D-Ala)](n+1)-di-trans,octa-cis-undecaprenyl diphosphate + di-trans,octa-cis-undecaprenyl diphosphate + H(+)</text>
        <dbReference type="Rhea" id="RHEA:23708"/>
        <dbReference type="Rhea" id="RHEA-COMP:9602"/>
        <dbReference type="Rhea" id="RHEA-COMP:9603"/>
        <dbReference type="ChEBI" id="CHEBI:15378"/>
        <dbReference type="ChEBI" id="CHEBI:58405"/>
        <dbReference type="ChEBI" id="CHEBI:60033"/>
        <dbReference type="ChEBI" id="CHEBI:78435"/>
        <dbReference type="EC" id="2.4.99.28"/>
    </reaction>
</comment>
<dbReference type="Pfam" id="PF00912">
    <property type="entry name" value="Transgly"/>
    <property type="match status" value="1"/>
</dbReference>
<dbReference type="InterPro" id="IPR023346">
    <property type="entry name" value="Lysozyme-like_dom_sf"/>
</dbReference>
<comment type="catalytic activity">
    <reaction evidence="7">
        <text>Preferential cleavage: (Ac)2-L-Lys-D-Ala-|-D-Ala. Also transpeptidation of peptidyl-alanyl moieties that are N-acyl substituents of D-alanine.</text>
        <dbReference type="EC" id="3.4.16.4"/>
    </reaction>
</comment>
<keyword evidence="1" id="KW-0121">Carboxypeptidase</keyword>
<feature type="domain" description="Penicillin-binding protein transpeptidase" evidence="10">
    <location>
        <begin position="303"/>
        <end position="571"/>
    </location>
</feature>
<sequence length="643" mass="69597">MGDVRRLGRWVGLPMALVAVVLSWDLARAWWTVRSFEAERPPQAATIFDVRGEVIGTVGALHRSFVRLDQIPDHLVAALIATEDSRFYRHPGIDPLGLARALWVNVQAGTIVQGGSTLTQQLARTLFLTHERTWWRKLDEALLALMLEARYPKERILEIYLNRVYFGEGATGIGAAAVTYFGKRPQQLTLGESALLVGILRSPSNLSPYRHPEASLARRRVVLGRMVEMGLVSPRQAEEAAAEPLRLAGVRGGPAPWYLDWVGAQLESRFGTGLALHAGLRVHTGFDLRMQRAAVRALGRHQGAIVAIDPRTGDVKAMVGGRDYLESQFNRAVAARRPPGSAFKPFVYAAALEQGWPVNTLVQDVPHRFGSYQPRNFGDRYWGPVTMKHALVMSLNAGSVWLASRIGIDRALALARALGITSLTPADRHLAATLGGLRLGVSPLEMAQAFAAFANGGILRPARSYVRIVDRDGYVWYEAPPDEGRRVLRPEVAYLMTHMLRDALERGTGQQARLGRPAAGKTGTSDGQRNAWFVGYTPQLVAAVYIGHDDNAPVGGTGGELAAPIWKAFMQEALAGTPPLDFPVPDGIVTGIAVDVSTGGRAGPLCQWVEVDAFVAGTEPLWESPCDGTAAPQAPATGLQGGA</sequence>
<proteinExistence type="predicted"/>
<evidence type="ECO:0000256" key="6">
    <source>
        <dbReference type="ARBA" id="ARBA00023268"/>
    </source>
</evidence>